<reference evidence="4" key="1">
    <citation type="submission" date="2018-05" db="EMBL/GenBank/DDBJ databases">
        <authorList>
            <person name="Pedro S.L.S."/>
            <person name="Freitas R.C."/>
            <person name="Barreto A.S."/>
            <person name="Lima A.O.S."/>
        </authorList>
    </citation>
    <scope>NUCLEOTIDE SEQUENCE</scope>
    <source>
        <strain evidence="4">BP203</strain>
        <tissue evidence="4">Muscle</tissue>
    </source>
</reference>
<organism evidence="4 5">
    <name type="scientific">Pontoporia blainvillei</name>
    <name type="common">Franciscana</name>
    <name type="synonym">Delphinus blainvillei</name>
    <dbReference type="NCBI Taxonomy" id="48723"/>
    <lineage>
        <taxon>Eukaryota</taxon>
        <taxon>Metazoa</taxon>
        <taxon>Chordata</taxon>
        <taxon>Craniata</taxon>
        <taxon>Vertebrata</taxon>
        <taxon>Euteleostomi</taxon>
        <taxon>Mammalia</taxon>
        <taxon>Eutheria</taxon>
        <taxon>Laurasiatheria</taxon>
        <taxon>Artiodactyla</taxon>
        <taxon>Whippomorpha</taxon>
        <taxon>Cetacea</taxon>
        <taxon>Odontoceti</taxon>
        <taxon>Pontoporiidae</taxon>
        <taxon>Pontoporia</taxon>
    </lineage>
</organism>
<dbReference type="EMBL" id="PGGH01153254">
    <property type="protein sequence ID" value="NIG60090.1"/>
    <property type="molecule type" value="Genomic_DNA"/>
</dbReference>
<comment type="caution">
    <text evidence="4">The sequence shown here is derived from an EMBL/GenBank/DDBJ whole genome shotgun (WGS) entry which is preliminary data.</text>
</comment>
<gene>
    <name evidence="4" type="ORF">BU61_7601</name>
</gene>
<evidence type="ECO:0000256" key="1">
    <source>
        <dbReference type="ARBA" id="ARBA00022723"/>
    </source>
</evidence>
<evidence type="ECO:0000256" key="3">
    <source>
        <dbReference type="SAM" id="MobiDB-lite"/>
    </source>
</evidence>
<keyword evidence="2" id="KW-0106">Calcium</keyword>
<keyword evidence="1" id="KW-0479">Metal-binding</keyword>
<dbReference type="InterPro" id="IPR011992">
    <property type="entry name" value="EF-hand-dom_pair"/>
</dbReference>
<evidence type="ECO:0000313" key="4">
    <source>
        <dbReference type="EMBL" id="NIG60090.1"/>
    </source>
</evidence>
<feature type="compositionally biased region" description="Basic and acidic residues" evidence="3">
    <location>
        <begin position="1"/>
        <end position="23"/>
    </location>
</feature>
<protein>
    <submittedName>
        <fullName evidence="4">EF-hand calcium-binding domain-containing protein</fullName>
    </submittedName>
</protein>
<dbReference type="SUPFAM" id="SSF47473">
    <property type="entry name" value="EF-hand"/>
    <property type="match status" value="1"/>
</dbReference>
<keyword evidence="5" id="KW-1185">Reference proteome</keyword>
<name>A0ABX0SA08_PONBL</name>
<dbReference type="InterPro" id="IPR018247">
    <property type="entry name" value="EF_Hand_1_Ca_BS"/>
</dbReference>
<evidence type="ECO:0000313" key="5">
    <source>
        <dbReference type="Proteomes" id="UP001165941"/>
    </source>
</evidence>
<dbReference type="Proteomes" id="UP001165941">
    <property type="component" value="Unassembled WGS sequence"/>
</dbReference>
<dbReference type="PROSITE" id="PS00018">
    <property type="entry name" value="EF_HAND_1"/>
    <property type="match status" value="1"/>
</dbReference>
<proteinExistence type="predicted"/>
<accession>A0ABX0SA08</accession>
<feature type="compositionally biased region" description="Gly residues" evidence="3">
    <location>
        <begin position="50"/>
        <end position="61"/>
    </location>
</feature>
<feature type="region of interest" description="Disordered" evidence="3">
    <location>
        <begin position="1"/>
        <end position="61"/>
    </location>
</feature>
<sequence>MEDELGRTRRTSWKDMEDEAGKDPEDELEGPGGRAGKDPEDELEGHGGRSWEGPGGRAGSSGGQEFDFGLACFGIQGELPHSLWRRGFGGCARAWSCDVEGISSKEMGLQPRQAVLLEKRPLDSGISERFEVDTRVVAGLASHDLCGGSWDVKDPYTVFFKMDTDRDGIVTMRDLHRLQHLLFNLKDEDFERFLGLRLCVTLNFHEFRNLCEKRPFRVEDTTPQRLIR</sequence>
<evidence type="ECO:0000256" key="2">
    <source>
        <dbReference type="ARBA" id="ARBA00022837"/>
    </source>
</evidence>